<dbReference type="GO" id="GO:0016987">
    <property type="term" value="F:sigma factor activity"/>
    <property type="evidence" value="ECO:0007669"/>
    <property type="project" value="UniProtKB-KW"/>
</dbReference>
<dbReference type="KEGG" id="osu:NT6N_05030"/>
<keyword evidence="2" id="KW-0805">Transcription regulation</keyword>
<dbReference type="EMBL" id="AP026866">
    <property type="protein sequence ID" value="BDS05463.1"/>
    <property type="molecule type" value="Genomic_DNA"/>
</dbReference>
<dbReference type="NCBIfam" id="TIGR02937">
    <property type="entry name" value="sigma70-ECF"/>
    <property type="match status" value="1"/>
</dbReference>
<dbReference type="Gene3D" id="1.10.1740.10">
    <property type="match status" value="1"/>
</dbReference>
<dbReference type="Gene3D" id="1.10.10.10">
    <property type="entry name" value="Winged helix-like DNA-binding domain superfamily/Winged helix DNA-binding domain"/>
    <property type="match status" value="1"/>
</dbReference>
<dbReference type="PANTHER" id="PTHR43133">
    <property type="entry name" value="RNA POLYMERASE ECF-TYPE SIGMA FACTO"/>
    <property type="match status" value="1"/>
</dbReference>
<comment type="similarity">
    <text evidence="1">Belongs to the sigma-70 factor family. ECF subfamily.</text>
</comment>
<reference evidence="6" key="1">
    <citation type="submission" date="2024-07" db="EMBL/GenBank/DDBJ databases">
        <title>Complete genome sequence of Verrucomicrobiaceae bacterium NT6N.</title>
        <authorList>
            <person name="Huang C."/>
            <person name="Takami H."/>
            <person name="Hamasaki K."/>
        </authorList>
    </citation>
    <scope>NUCLEOTIDE SEQUENCE</scope>
    <source>
        <strain evidence="6">NT6N</strain>
    </source>
</reference>
<dbReference type="SUPFAM" id="SSF88946">
    <property type="entry name" value="Sigma2 domain of RNA polymerase sigma factors"/>
    <property type="match status" value="1"/>
</dbReference>
<dbReference type="InterPro" id="IPR014284">
    <property type="entry name" value="RNA_pol_sigma-70_dom"/>
</dbReference>
<name>A0AAT9FHK5_9BACT</name>
<dbReference type="NCBIfam" id="TIGR02989">
    <property type="entry name" value="Sig-70_gvs1"/>
    <property type="match status" value="1"/>
</dbReference>
<evidence type="ECO:0000256" key="4">
    <source>
        <dbReference type="ARBA" id="ARBA00023163"/>
    </source>
</evidence>
<keyword evidence="4" id="KW-0804">Transcription</keyword>
<evidence type="ECO:0000313" key="6">
    <source>
        <dbReference type="EMBL" id="BDS05463.1"/>
    </source>
</evidence>
<dbReference type="Pfam" id="PF04542">
    <property type="entry name" value="Sigma70_r2"/>
    <property type="match status" value="1"/>
</dbReference>
<dbReference type="InterPro" id="IPR039425">
    <property type="entry name" value="RNA_pol_sigma-70-like"/>
</dbReference>
<sequence length="183" mass="20706">MEEPTSSPPSAEFVSLLTEHQADLWAYIISQLPGSPDVGDILQKTNLALWTKQSDFEHGTNFRAWAFAVARFEVLNHLKKHKRGGWLVFNDDLIDTIASESPDVIPESSIRLRLLEECMQKLRPNHRELLNHRYQTKDGLDSYARQSGRSVSSLSVTLHRVRAKLRECINDGLARSAQKGDAV</sequence>
<dbReference type="InterPro" id="IPR007627">
    <property type="entry name" value="RNA_pol_sigma70_r2"/>
</dbReference>
<evidence type="ECO:0000256" key="3">
    <source>
        <dbReference type="ARBA" id="ARBA00023082"/>
    </source>
</evidence>
<dbReference type="InterPro" id="IPR013324">
    <property type="entry name" value="RNA_pol_sigma_r3/r4-like"/>
</dbReference>
<dbReference type="SUPFAM" id="SSF88659">
    <property type="entry name" value="Sigma3 and sigma4 domains of RNA polymerase sigma factors"/>
    <property type="match status" value="1"/>
</dbReference>
<evidence type="ECO:0000256" key="1">
    <source>
        <dbReference type="ARBA" id="ARBA00010641"/>
    </source>
</evidence>
<evidence type="ECO:0000256" key="2">
    <source>
        <dbReference type="ARBA" id="ARBA00023015"/>
    </source>
</evidence>
<organism evidence="6">
    <name type="scientific">Oceaniferula spumae</name>
    <dbReference type="NCBI Taxonomy" id="2979115"/>
    <lineage>
        <taxon>Bacteria</taxon>
        <taxon>Pseudomonadati</taxon>
        <taxon>Verrucomicrobiota</taxon>
        <taxon>Verrucomicrobiia</taxon>
        <taxon>Verrucomicrobiales</taxon>
        <taxon>Verrucomicrobiaceae</taxon>
        <taxon>Oceaniferula</taxon>
    </lineage>
</organism>
<keyword evidence="3" id="KW-0731">Sigma factor</keyword>
<keyword evidence="6" id="KW-0240">DNA-directed RNA polymerase</keyword>
<dbReference type="PANTHER" id="PTHR43133:SF51">
    <property type="entry name" value="RNA POLYMERASE SIGMA FACTOR"/>
    <property type="match status" value="1"/>
</dbReference>
<proteinExistence type="inferred from homology"/>
<evidence type="ECO:0000259" key="5">
    <source>
        <dbReference type="Pfam" id="PF04542"/>
    </source>
</evidence>
<dbReference type="GO" id="GO:0000428">
    <property type="term" value="C:DNA-directed RNA polymerase complex"/>
    <property type="evidence" value="ECO:0007669"/>
    <property type="project" value="UniProtKB-KW"/>
</dbReference>
<accession>A0AAT9FHK5</accession>
<dbReference type="GO" id="GO:0006352">
    <property type="term" value="P:DNA-templated transcription initiation"/>
    <property type="evidence" value="ECO:0007669"/>
    <property type="project" value="InterPro"/>
</dbReference>
<dbReference type="InterPro" id="IPR014331">
    <property type="entry name" value="RNA_pol_sigma70_ECF_RHOBA"/>
</dbReference>
<feature type="domain" description="RNA polymerase sigma-70 region 2" evidence="5">
    <location>
        <begin position="17"/>
        <end position="83"/>
    </location>
</feature>
<gene>
    <name evidence="6" type="ORF">NT6N_05030</name>
</gene>
<dbReference type="InterPro" id="IPR013325">
    <property type="entry name" value="RNA_pol_sigma_r2"/>
</dbReference>
<dbReference type="AlphaFoldDB" id="A0AAT9FHK5"/>
<protein>
    <submittedName>
        <fullName evidence="6">DNA-directed RNA polymerase sigma-70 factor</fullName>
    </submittedName>
</protein>
<dbReference type="InterPro" id="IPR036388">
    <property type="entry name" value="WH-like_DNA-bd_sf"/>
</dbReference>